<evidence type="ECO:0000256" key="3">
    <source>
        <dbReference type="ARBA" id="ARBA00022692"/>
    </source>
</evidence>
<keyword evidence="4" id="KW-0732">Signal</keyword>
<dbReference type="EC" id="3.1.3.48" evidence="2"/>
<dbReference type="GO" id="GO:0016020">
    <property type="term" value="C:membrane"/>
    <property type="evidence" value="ECO:0007669"/>
    <property type="project" value="UniProtKB-SubCell"/>
</dbReference>
<comment type="similarity">
    <text evidence="11">Belongs to the protein-tyrosine phosphatase family. Receptor class 3 subfamily.</text>
</comment>
<dbReference type="InterPro" id="IPR003961">
    <property type="entry name" value="FN3_dom"/>
</dbReference>
<dbReference type="SMART" id="SM00060">
    <property type="entry name" value="FN3"/>
    <property type="match status" value="8"/>
</dbReference>
<evidence type="ECO:0000256" key="14">
    <source>
        <dbReference type="ARBA" id="ARBA00076448"/>
    </source>
</evidence>
<dbReference type="GeneTree" id="ENSGT00940000164079"/>
<dbReference type="InterPro" id="IPR000387">
    <property type="entry name" value="Tyr_Pase_dom"/>
</dbReference>
<dbReference type="PROSITE" id="PS50055">
    <property type="entry name" value="TYR_PHOSPHATASE_PTP"/>
    <property type="match status" value="2"/>
</dbReference>
<dbReference type="Gene3D" id="2.60.40.10">
    <property type="entry name" value="Immunoglobulins"/>
    <property type="match status" value="5"/>
</dbReference>
<dbReference type="Pfam" id="PF00041">
    <property type="entry name" value="fn3"/>
    <property type="match status" value="2"/>
</dbReference>
<dbReference type="SUPFAM" id="SSF49265">
    <property type="entry name" value="Fibronectin type III"/>
    <property type="match status" value="8"/>
</dbReference>
<sequence>MPKAWLQAVGEQRRSWKSSLQQLSGGTRASSHLEVGMPGLALLPPSVSIGLLVSSLHTETGSEPLTLLLPFPRLSWHRSTWVSCTRLKMRPLILLAALLWLQDSLAQEDVCSSLDGSPDRQGGGPPLSVNVSSRGKPTSLFLSWVAAEPGGFDYALCLRAMNLSGFPEGQQLQAHTNESSFEFHGLVPGSRYQLELTVLRPCWQNVTITLTARTAPTVVRGLQLHSTGSPASLEASWSDASGDQDSYQLLLYHPESHTLACNVSVSPDTLSYNFDDLLPGSQYVLEVITWAGSLHAKTSILQWTEPVPPDHLTLRALGTSSLQAFWNSSKGATWFYLILTDLLEGTNLTKVVRQGISTHTFLRLSPGTPYQLKICAAAGPHQIWGPNATEWTYPSYPSDLVLTPLWNELWASWKAGQGARDGYVLKLSGPVENTTTLGPEECNAVFPGPLPPGHYTLGLRVLAGPYDAWVEGSIWLAESAALPMEVPGARLWLEGLEATKQPGRRALLYSADAPGLLGNISVSSGATHVTFCGLVPGAHYRVDIASSMGDITQSLTGYTSPLPPQSLEIISRNSPSDLTIGWAPAPGQMEGYKVTWHQDGSQRSPGDFVDLGPDISSLTLKSLVPGSCYTVSAWAWSGNLSSDSQKIHSCTRPAPPTNLSLGFAHQPATLRASWCHPPGGRDAFQLRLYRLRPLTLESEKILSQEAQNFSWAQLPAGCEFQVQLSTLWGSEESRSANTTGWTPPSAPTLVNVTSEAPTQLRVSWVHAAGDRSSYQVTLYQESTRTATSIVGPKADSTSFWGLTPGTKYKVEAISWAGPLYTAAANVSAWTYPLTPNELLASMQAGSAVVNLAWPSGPLGQGTCHAQLSDAGHLSWEQPLSLGQDILMLRNLTPGHTVSLSVKCRAGPLQASTHPVVLSVEPGPVEDVFCQPEATYLSLNWTMPTGDVAVCLVEVEQLVPGGSAHFVFQVNSSEDALLLPNLTPTTSYRLSLTVLGGNRQWSRAVTLVCTTSAEVWHPPELAEAPQVELGTGMGVTVTRGMFGKDDGQIQWYGIIATINMTLAQPSQEAINHTWYDHYYRGHDSYLALLFPNPFYPEPWAVARSWTVPVGTEDCDNTQEICNGHLKPGFQYRFSIAAFSRLSSPETILAFSAFSEPQASISLVAMPLTVMMGTVVGCIVIVCAVLCLLCRRRLKGPRSEKNGFSQELMPYNLWRTHRPIPSHSFRQSYEAKSAHAHQAFFQEFEELKEVGKDQPRLEAEHPANITKNRYPHVLPYDHSRVRLTQLSGEPHSDYINANFIPGYSHPQEIIATQGPLKKTLEDFWRLVWEQQVHVIIMLTVGMENGRVLCEHYWPVNSTPVTHGHITTHLLAEESEDEWTRREFQLQHGAEQKQRRVKQLQFTTWPDHSVPEAPSSLLAFVELVQEEVKATQGKGPILVHCSAGVGRTGTFVALLRLLRQLEEEQVVDVFNTVYILRLHRPLMIQTLSQYIFLHSCLLNKILEGPSDASDSGPIPVMNFAQACAKRAANANAGFLKEYRLLKQAIKDETGSLLPSPDYNQNSIASCHHSQEQLALVEESPADNMLAASLFPGGPSGRDHVVLTGSAGPKELWEMVWEHGAYVLVSLGLPDTKEKPQDIWPMEMQPIVTDMVTVHRVAESNTAGWPSTLIRVIHGDSGTERQVQCLQFPHCETGSELPANTLLTFLDAVGQCCSRGNSKKPGTLLSHSSKITNQLGTFLAMEQLLQQAGTERTVDVFSVALKQTQACGLKTPTLEQYIYLYNCLNSALRNRLPRARK</sequence>
<reference evidence="20" key="1">
    <citation type="submission" date="2025-08" db="UniProtKB">
        <authorList>
            <consortium name="Ensembl"/>
        </authorList>
    </citation>
    <scope>IDENTIFICATION</scope>
</reference>
<keyword evidence="6" id="KW-0378">Hydrolase</keyword>
<name>A0A8C6HCZ7_MUSSI</name>
<dbReference type="InterPro" id="IPR041201">
    <property type="entry name" value="PTPRJ_TM"/>
</dbReference>
<feature type="domain" description="Fibronectin type-III" evidence="19">
    <location>
        <begin position="563"/>
        <end position="657"/>
    </location>
</feature>
<evidence type="ECO:0000259" key="17">
    <source>
        <dbReference type="PROSITE" id="PS50055"/>
    </source>
</evidence>
<dbReference type="PROSITE" id="PS50853">
    <property type="entry name" value="FN3"/>
    <property type="match status" value="5"/>
</dbReference>
<evidence type="ECO:0000256" key="10">
    <source>
        <dbReference type="ARBA" id="ARBA00023180"/>
    </source>
</evidence>
<feature type="transmembrane region" description="Helical" evidence="16">
    <location>
        <begin position="1162"/>
        <end position="1187"/>
    </location>
</feature>
<dbReference type="FunFam" id="2.60.40.10:FF:000369">
    <property type="entry name" value="Protein tyrosine phosphatase, receptor type B"/>
    <property type="match status" value="3"/>
</dbReference>
<dbReference type="CDD" id="cd00063">
    <property type="entry name" value="FN3"/>
    <property type="match status" value="3"/>
</dbReference>
<evidence type="ECO:0000256" key="16">
    <source>
        <dbReference type="SAM" id="Phobius"/>
    </source>
</evidence>
<dbReference type="PANTHER" id="PTHR46957:SF10">
    <property type="entry name" value="PROTEIN TYROSINE PHOSPHATASE, RECEPTOR TYPE, H"/>
    <property type="match status" value="1"/>
</dbReference>
<keyword evidence="10" id="KW-0325">Glycoprotein</keyword>
<dbReference type="InterPro" id="IPR029021">
    <property type="entry name" value="Prot-tyrosine_phosphatase-like"/>
</dbReference>
<evidence type="ECO:0000256" key="6">
    <source>
        <dbReference type="ARBA" id="ARBA00022801"/>
    </source>
</evidence>
<dbReference type="InterPro" id="IPR003595">
    <property type="entry name" value="Tyr_Pase_cat"/>
</dbReference>
<feature type="domain" description="Fibronectin type-III" evidence="19">
    <location>
        <begin position="218"/>
        <end position="310"/>
    </location>
</feature>
<evidence type="ECO:0000256" key="1">
    <source>
        <dbReference type="ARBA" id="ARBA00004479"/>
    </source>
</evidence>
<dbReference type="InterPro" id="IPR000242">
    <property type="entry name" value="PTP_cat"/>
</dbReference>
<dbReference type="PRINTS" id="PR00700">
    <property type="entry name" value="PRTYPHPHTASE"/>
</dbReference>
<dbReference type="GO" id="GO:0043235">
    <property type="term" value="C:receptor complex"/>
    <property type="evidence" value="ECO:0007669"/>
    <property type="project" value="TreeGrafter"/>
</dbReference>
<dbReference type="SMART" id="SM00404">
    <property type="entry name" value="PTPc_motif"/>
    <property type="match status" value="2"/>
</dbReference>
<comment type="subcellular location">
    <subcellularLocation>
        <location evidence="1">Membrane</location>
        <topology evidence="1">Single-pass type I membrane protein</topology>
    </subcellularLocation>
</comment>
<protein>
    <recommendedName>
        <fullName evidence="13">Receptor-type tyrosine-protein phosphatase V</fullName>
        <ecNumber evidence="2">3.1.3.48</ecNumber>
    </recommendedName>
    <alternativeName>
        <fullName evidence="14">Embryonic stem cell protein-tyrosine phosphatase</fullName>
    </alternativeName>
</protein>
<feature type="domain" description="Fibronectin type-III" evidence="19">
    <location>
        <begin position="920"/>
        <end position="1014"/>
    </location>
</feature>
<dbReference type="SUPFAM" id="SSF52799">
    <property type="entry name" value="(Phosphotyrosine protein) phosphatases II"/>
    <property type="match status" value="2"/>
</dbReference>
<keyword evidence="8 16" id="KW-1133">Transmembrane helix</keyword>
<evidence type="ECO:0000256" key="7">
    <source>
        <dbReference type="ARBA" id="ARBA00022912"/>
    </source>
</evidence>
<evidence type="ECO:0000256" key="8">
    <source>
        <dbReference type="ARBA" id="ARBA00022989"/>
    </source>
</evidence>
<dbReference type="GO" id="GO:1901701">
    <property type="term" value="P:cellular response to oxygen-containing compound"/>
    <property type="evidence" value="ECO:0007669"/>
    <property type="project" value="UniProtKB-ARBA"/>
</dbReference>
<dbReference type="GO" id="GO:0004725">
    <property type="term" value="F:protein tyrosine phosphatase activity"/>
    <property type="evidence" value="ECO:0007669"/>
    <property type="project" value="UniProtKB-EC"/>
</dbReference>
<dbReference type="GO" id="GO:0032870">
    <property type="term" value="P:cellular response to hormone stimulus"/>
    <property type="evidence" value="ECO:0007669"/>
    <property type="project" value="UniProtKB-ARBA"/>
</dbReference>
<dbReference type="InterPro" id="IPR016130">
    <property type="entry name" value="Tyr_Pase_AS"/>
</dbReference>
<dbReference type="SMART" id="SM00194">
    <property type="entry name" value="PTPc"/>
    <property type="match status" value="1"/>
</dbReference>
<keyword evidence="3 16" id="KW-0812">Transmembrane</keyword>
<feature type="domain" description="Fibronectin type-III" evidence="19">
    <location>
        <begin position="125"/>
        <end position="217"/>
    </location>
</feature>
<dbReference type="Gene3D" id="3.90.190.10">
    <property type="entry name" value="Protein tyrosine phosphatase superfamily"/>
    <property type="match status" value="2"/>
</dbReference>
<dbReference type="Ensembl" id="ENSMSIT00000025289.1">
    <property type="protein sequence ID" value="ENSMSIP00000020034.1"/>
    <property type="gene ID" value="ENSMSIG00000017000.1"/>
</dbReference>
<evidence type="ECO:0000256" key="5">
    <source>
        <dbReference type="ARBA" id="ARBA00022737"/>
    </source>
</evidence>
<evidence type="ECO:0000256" key="2">
    <source>
        <dbReference type="ARBA" id="ARBA00013064"/>
    </source>
</evidence>
<keyword evidence="5" id="KW-0677">Repeat</keyword>
<dbReference type="FunFam" id="3.90.190.10:FF:000149">
    <property type="entry name" value="Receptor-type tyrosine-protein phosphatase V"/>
    <property type="match status" value="1"/>
</dbReference>
<feature type="domain" description="Tyrosine-protein phosphatase" evidence="17">
    <location>
        <begin position="1238"/>
        <end position="1497"/>
    </location>
</feature>
<dbReference type="Proteomes" id="UP000694415">
    <property type="component" value="Unplaced"/>
</dbReference>
<proteinExistence type="inferred from homology"/>
<dbReference type="GO" id="GO:0048513">
    <property type="term" value="P:animal organ development"/>
    <property type="evidence" value="ECO:0007669"/>
    <property type="project" value="UniProtKB-ARBA"/>
</dbReference>
<evidence type="ECO:0000313" key="20">
    <source>
        <dbReference type="Ensembl" id="ENSMSIP00000020034.1"/>
    </source>
</evidence>
<accession>A0A8C6HCZ7</accession>
<keyword evidence="9 16" id="KW-0472">Membrane</keyword>
<dbReference type="InterPro" id="IPR036116">
    <property type="entry name" value="FN3_sf"/>
</dbReference>
<evidence type="ECO:0000256" key="11">
    <source>
        <dbReference type="ARBA" id="ARBA00025789"/>
    </source>
</evidence>
<keyword evidence="21" id="KW-1185">Reference proteome</keyword>
<feature type="domain" description="Tyrosine-protein phosphatase" evidence="17">
    <location>
        <begin position="1543"/>
        <end position="1783"/>
    </location>
</feature>
<dbReference type="PROSITE" id="PS50056">
    <property type="entry name" value="TYR_PHOSPHATASE_2"/>
    <property type="match status" value="1"/>
</dbReference>
<evidence type="ECO:0000259" key="19">
    <source>
        <dbReference type="PROSITE" id="PS50853"/>
    </source>
</evidence>
<dbReference type="FunFam" id="3.90.190.10:FF:000009">
    <property type="entry name" value="Receptor-type tyrosine-protein phosphatase beta"/>
    <property type="match status" value="1"/>
</dbReference>
<feature type="domain" description="Fibronectin type-III" evidence="19">
    <location>
        <begin position="743"/>
        <end position="837"/>
    </location>
</feature>
<feature type="domain" description="Tyrosine specific protein phosphatases" evidence="18">
    <location>
        <begin position="1415"/>
        <end position="1488"/>
    </location>
</feature>
<feature type="region of interest" description="Disordered" evidence="15">
    <location>
        <begin position="112"/>
        <end position="131"/>
    </location>
</feature>
<dbReference type="InterPro" id="IPR050713">
    <property type="entry name" value="RTP_Phos/Ushers"/>
</dbReference>
<organism evidence="20 21">
    <name type="scientific">Mus spicilegus</name>
    <name type="common">Mound-building mouse</name>
    <dbReference type="NCBI Taxonomy" id="10103"/>
    <lineage>
        <taxon>Eukaryota</taxon>
        <taxon>Metazoa</taxon>
        <taxon>Chordata</taxon>
        <taxon>Craniata</taxon>
        <taxon>Vertebrata</taxon>
        <taxon>Euteleostomi</taxon>
        <taxon>Mammalia</taxon>
        <taxon>Eutheria</taxon>
        <taxon>Euarchontoglires</taxon>
        <taxon>Glires</taxon>
        <taxon>Rodentia</taxon>
        <taxon>Myomorpha</taxon>
        <taxon>Muroidea</taxon>
        <taxon>Muridae</taxon>
        <taxon>Murinae</taxon>
        <taxon>Mus</taxon>
        <taxon>Mus</taxon>
    </lineage>
</organism>
<dbReference type="Pfam" id="PF18861">
    <property type="entry name" value="PTP_tm"/>
    <property type="match status" value="1"/>
</dbReference>
<dbReference type="InterPro" id="IPR013783">
    <property type="entry name" value="Ig-like_fold"/>
</dbReference>
<evidence type="ECO:0000259" key="18">
    <source>
        <dbReference type="PROSITE" id="PS50056"/>
    </source>
</evidence>
<dbReference type="PANTHER" id="PTHR46957">
    <property type="entry name" value="CYTOKINE RECEPTOR"/>
    <property type="match status" value="1"/>
</dbReference>
<evidence type="ECO:0000256" key="12">
    <source>
        <dbReference type="ARBA" id="ARBA00051722"/>
    </source>
</evidence>
<comment type="catalytic activity">
    <reaction evidence="12">
        <text>O-phospho-L-tyrosyl-[protein] + H2O = L-tyrosyl-[protein] + phosphate</text>
        <dbReference type="Rhea" id="RHEA:10684"/>
        <dbReference type="Rhea" id="RHEA-COMP:10136"/>
        <dbReference type="Rhea" id="RHEA-COMP:20101"/>
        <dbReference type="ChEBI" id="CHEBI:15377"/>
        <dbReference type="ChEBI" id="CHEBI:43474"/>
        <dbReference type="ChEBI" id="CHEBI:46858"/>
        <dbReference type="ChEBI" id="CHEBI:61978"/>
        <dbReference type="EC" id="3.1.3.48"/>
    </reaction>
</comment>
<evidence type="ECO:0000256" key="9">
    <source>
        <dbReference type="ARBA" id="ARBA00023136"/>
    </source>
</evidence>
<dbReference type="Pfam" id="PF00102">
    <property type="entry name" value="Y_phosphatase"/>
    <property type="match status" value="2"/>
</dbReference>
<dbReference type="PROSITE" id="PS00383">
    <property type="entry name" value="TYR_PHOSPHATASE_1"/>
    <property type="match status" value="1"/>
</dbReference>
<evidence type="ECO:0000313" key="21">
    <source>
        <dbReference type="Proteomes" id="UP000694415"/>
    </source>
</evidence>
<evidence type="ECO:0000256" key="13">
    <source>
        <dbReference type="ARBA" id="ARBA00073603"/>
    </source>
</evidence>
<reference evidence="20" key="2">
    <citation type="submission" date="2025-09" db="UniProtKB">
        <authorList>
            <consortium name="Ensembl"/>
        </authorList>
    </citation>
    <scope>IDENTIFICATION</scope>
</reference>
<evidence type="ECO:0000256" key="4">
    <source>
        <dbReference type="ARBA" id="ARBA00022729"/>
    </source>
</evidence>
<keyword evidence="7" id="KW-0904">Protein phosphatase</keyword>
<evidence type="ECO:0000256" key="15">
    <source>
        <dbReference type="SAM" id="MobiDB-lite"/>
    </source>
</evidence>